<keyword evidence="1" id="KW-0812">Transmembrane</keyword>
<evidence type="ECO:0000313" key="3">
    <source>
        <dbReference type="Proteomes" id="UP000215884"/>
    </source>
</evidence>
<organism evidence="2 3">
    <name type="scientific">Bradyrhizobium amphicarpaeae</name>
    <dbReference type="NCBI Taxonomy" id="1404768"/>
    <lineage>
        <taxon>Bacteria</taxon>
        <taxon>Pseudomonadati</taxon>
        <taxon>Pseudomonadota</taxon>
        <taxon>Alphaproteobacteria</taxon>
        <taxon>Hyphomicrobiales</taxon>
        <taxon>Nitrobacteraceae</taxon>
        <taxon>Bradyrhizobium</taxon>
    </lineage>
</organism>
<sequence length="61" mass="6714">MSYFGPRWFGPILFLRCDVSFKPAILLLGLLLSMFGASTGGKPINVRWRAASQEIGGIISR</sequence>
<reference evidence="2 3" key="2">
    <citation type="journal article" date="2019" name="Int. J. Syst. Evol. Microbiol.">
        <title>Description and complete genome sequence of Bradyrhizobium amphicarpaeae sp. nov., harbouring photosystem and nitrogen-fixation genes.</title>
        <authorList>
            <person name="Bromfield E.S.P."/>
            <person name="Cloutier S."/>
            <person name="Nguyen H.D.T."/>
        </authorList>
    </citation>
    <scope>NUCLEOTIDE SEQUENCE [LARGE SCALE GENOMIC DNA]</scope>
    <source>
        <strain evidence="2 3">39S1MB</strain>
    </source>
</reference>
<dbReference type="AlphaFoldDB" id="A0A2U8PN32"/>
<dbReference type="Proteomes" id="UP000215884">
    <property type="component" value="Chromosome"/>
</dbReference>
<feature type="transmembrane region" description="Helical" evidence="1">
    <location>
        <begin position="20"/>
        <end position="39"/>
    </location>
</feature>
<evidence type="ECO:0000313" key="2">
    <source>
        <dbReference type="EMBL" id="AWL99178.1"/>
    </source>
</evidence>
<protein>
    <submittedName>
        <fullName evidence="2">Uncharacterized protein</fullName>
    </submittedName>
</protein>
<keyword evidence="1" id="KW-1133">Transmembrane helix</keyword>
<accession>A0A2U8PN32</accession>
<keyword evidence="3" id="KW-1185">Reference proteome</keyword>
<keyword evidence="1" id="KW-0472">Membrane</keyword>
<name>A0A2U8PN32_9BRAD</name>
<evidence type="ECO:0000256" key="1">
    <source>
        <dbReference type="SAM" id="Phobius"/>
    </source>
</evidence>
<reference evidence="2 3" key="1">
    <citation type="journal article" date="2017" name="Syst. Appl. Microbiol.">
        <title>Soybeans inoculated with root zone soils of Canadian native legumes harbour diverse and novel Bradyrhizobium spp. that possess agricultural potential.</title>
        <authorList>
            <person name="Bromfield E.S.P."/>
            <person name="Cloutier S."/>
            <person name="Tambong J.T."/>
            <person name="Tran Thi T.V."/>
        </authorList>
    </citation>
    <scope>NUCLEOTIDE SEQUENCE [LARGE SCALE GENOMIC DNA]</scope>
    <source>
        <strain evidence="2 3">39S1MB</strain>
    </source>
</reference>
<dbReference type="EMBL" id="CP029426">
    <property type="protein sequence ID" value="AWL99178.1"/>
    <property type="molecule type" value="Genomic_DNA"/>
</dbReference>
<proteinExistence type="predicted"/>
<gene>
    <name evidence="2" type="ORF">CIT40_03520</name>
</gene>